<evidence type="ECO:0000313" key="6">
    <source>
        <dbReference type="Proteomes" id="UP001280581"/>
    </source>
</evidence>
<dbReference type="SUPFAM" id="SSF53474">
    <property type="entry name" value="alpha/beta-Hydrolases"/>
    <property type="match status" value="1"/>
</dbReference>
<keyword evidence="4" id="KW-0732">Signal</keyword>
<name>A0AAN6M435_9PLEO</name>
<accession>A0AAN6M435</accession>
<dbReference type="SMART" id="SM01110">
    <property type="entry name" value="Cutinase"/>
    <property type="match status" value="1"/>
</dbReference>
<gene>
    <name evidence="5" type="ORF">GRF29_28g1558063</name>
</gene>
<organism evidence="5 6">
    <name type="scientific">Pseudopithomyces chartarum</name>
    <dbReference type="NCBI Taxonomy" id="1892770"/>
    <lineage>
        <taxon>Eukaryota</taxon>
        <taxon>Fungi</taxon>
        <taxon>Dikarya</taxon>
        <taxon>Ascomycota</taxon>
        <taxon>Pezizomycotina</taxon>
        <taxon>Dothideomycetes</taxon>
        <taxon>Pleosporomycetidae</taxon>
        <taxon>Pleosporales</taxon>
        <taxon>Massarineae</taxon>
        <taxon>Didymosphaeriaceae</taxon>
        <taxon>Pseudopithomyces</taxon>
    </lineage>
</organism>
<dbReference type="EMBL" id="WVTA01000004">
    <property type="protein sequence ID" value="KAK3213946.1"/>
    <property type="molecule type" value="Genomic_DNA"/>
</dbReference>
<feature type="compositionally biased region" description="Low complexity" evidence="3">
    <location>
        <begin position="267"/>
        <end position="285"/>
    </location>
</feature>
<keyword evidence="2" id="KW-1015">Disulfide bond</keyword>
<dbReference type="Pfam" id="PF01083">
    <property type="entry name" value="Cutinase"/>
    <property type="match status" value="1"/>
</dbReference>
<keyword evidence="6" id="KW-1185">Reference proteome</keyword>
<dbReference type="PANTHER" id="PTHR33630:SF13">
    <property type="entry name" value="ACETYLXYLAN ESTERASE"/>
    <property type="match status" value="1"/>
</dbReference>
<evidence type="ECO:0000256" key="1">
    <source>
        <dbReference type="ARBA" id="ARBA00022801"/>
    </source>
</evidence>
<protein>
    <recommendedName>
        <fullName evidence="7">Acetylxylan esterase</fullName>
    </recommendedName>
</protein>
<dbReference type="InterPro" id="IPR029058">
    <property type="entry name" value="AB_hydrolase_fold"/>
</dbReference>
<evidence type="ECO:0008006" key="7">
    <source>
        <dbReference type="Google" id="ProtNLM"/>
    </source>
</evidence>
<reference evidence="5 6" key="1">
    <citation type="submission" date="2021-02" db="EMBL/GenBank/DDBJ databases">
        <title>Genome assembly of Pseudopithomyces chartarum.</title>
        <authorList>
            <person name="Jauregui R."/>
            <person name="Singh J."/>
            <person name="Voisey C."/>
        </authorList>
    </citation>
    <scope>NUCLEOTIDE SEQUENCE [LARGE SCALE GENOMIC DNA]</scope>
    <source>
        <strain evidence="5 6">AGR01</strain>
    </source>
</reference>
<dbReference type="AlphaFoldDB" id="A0AAN6M435"/>
<evidence type="ECO:0000256" key="4">
    <source>
        <dbReference type="SAM" id="SignalP"/>
    </source>
</evidence>
<feature type="compositionally biased region" description="Polar residues" evidence="3">
    <location>
        <begin position="286"/>
        <end position="310"/>
    </location>
</feature>
<sequence>MRHSLKASALLLGLSVFINAQKCPDYGIRECTAPEILALETDNCTDYHIFVARGSDSAYPGHQGDLIHLVCDGIDASCNYENIIYPANSSWSGEGVWCPSAEKGTKNGRTQMQDYAERCPDSKLILFGYSQGASVALDILGGGGGAIYDCEQDSNPALDRSTVPGSHLLAAAVFGAPRRTANQTYSHGDGANYNGTAARTEEQLAGLAPYSDVLREYCNYGDPICAPGTEPMVVENHWSYFEKFQDEVAEWVIKISKEDEDQGKNNSSSTSKSATTATATSKLSTGKPTASATETLDVQNNAAETTSADATGTAPKMTWGAGGSLGALVMGIAIAVSML</sequence>
<proteinExistence type="predicted"/>
<dbReference type="InterPro" id="IPR000675">
    <property type="entry name" value="Cutinase/axe"/>
</dbReference>
<evidence type="ECO:0000256" key="2">
    <source>
        <dbReference type="ARBA" id="ARBA00023157"/>
    </source>
</evidence>
<evidence type="ECO:0000313" key="5">
    <source>
        <dbReference type="EMBL" id="KAK3213946.1"/>
    </source>
</evidence>
<feature type="region of interest" description="Disordered" evidence="3">
    <location>
        <begin position="259"/>
        <end position="316"/>
    </location>
</feature>
<dbReference type="Gene3D" id="3.40.50.1820">
    <property type="entry name" value="alpha/beta hydrolase"/>
    <property type="match status" value="1"/>
</dbReference>
<evidence type="ECO:0000256" key="3">
    <source>
        <dbReference type="SAM" id="MobiDB-lite"/>
    </source>
</evidence>
<dbReference type="Proteomes" id="UP001280581">
    <property type="component" value="Unassembled WGS sequence"/>
</dbReference>
<dbReference type="PANTHER" id="PTHR33630">
    <property type="entry name" value="CUTINASE RV1984C-RELATED-RELATED"/>
    <property type="match status" value="1"/>
</dbReference>
<comment type="caution">
    <text evidence="5">The sequence shown here is derived from an EMBL/GenBank/DDBJ whole genome shotgun (WGS) entry which is preliminary data.</text>
</comment>
<feature type="signal peptide" evidence="4">
    <location>
        <begin position="1"/>
        <end position="20"/>
    </location>
</feature>
<feature type="chain" id="PRO_5042829535" description="Acetylxylan esterase" evidence="4">
    <location>
        <begin position="21"/>
        <end position="339"/>
    </location>
</feature>
<dbReference type="GO" id="GO:0052689">
    <property type="term" value="F:carboxylic ester hydrolase activity"/>
    <property type="evidence" value="ECO:0007669"/>
    <property type="project" value="UniProtKB-ARBA"/>
</dbReference>
<keyword evidence="1" id="KW-0378">Hydrolase</keyword>